<dbReference type="GO" id="GO:0003950">
    <property type="term" value="F:NAD+ poly-ADP-ribosyltransferase activity"/>
    <property type="evidence" value="ECO:0007669"/>
    <property type="project" value="UniProtKB-UniRule"/>
</dbReference>
<dbReference type="Gene3D" id="3.90.228.10">
    <property type="match status" value="1"/>
</dbReference>
<comment type="similarity">
    <text evidence="4">Belongs to the ARTD/PARP family.</text>
</comment>
<keyword evidence="5" id="KW-0328">Glycosyltransferase</keyword>
<dbReference type="Pfam" id="PF00644">
    <property type="entry name" value="PARP"/>
    <property type="match status" value="1"/>
</dbReference>
<comment type="subcellular location">
    <subcellularLocation>
        <location evidence="1">Nucleus</location>
    </subcellularLocation>
</comment>
<evidence type="ECO:0000256" key="5">
    <source>
        <dbReference type="RuleBase" id="RU362114"/>
    </source>
</evidence>
<keyword evidence="3" id="KW-0539">Nucleus</keyword>
<evidence type="ECO:0000256" key="2">
    <source>
        <dbReference type="ARBA" id="ARBA00004906"/>
    </source>
</evidence>
<dbReference type="AlphaFoldDB" id="A0AAD1RJ74"/>
<name>A0AAD1RJ74_PELCU</name>
<keyword evidence="9" id="KW-1185">Reference proteome</keyword>
<dbReference type="PANTHER" id="PTHR45740">
    <property type="entry name" value="POLY [ADP-RIBOSE] POLYMERASE"/>
    <property type="match status" value="1"/>
</dbReference>
<dbReference type="InterPro" id="IPR012317">
    <property type="entry name" value="Poly(ADP-ribose)pol_cat_dom"/>
</dbReference>
<dbReference type="InterPro" id="IPR037197">
    <property type="entry name" value="WWE_dom_sf"/>
</dbReference>
<evidence type="ECO:0000256" key="4">
    <source>
        <dbReference type="ARBA" id="ARBA00024347"/>
    </source>
</evidence>
<keyword evidence="5" id="KW-0808">Transferase</keyword>
<comment type="pathway">
    <text evidence="2">Protein modification; protein ubiquitination.</text>
</comment>
<organism evidence="8 9">
    <name type="scientific">Pelobates cultripes</name>
    <name type="common">Western spadefoot toad</name>
    <dbReference type="NCBI Taxonomy" id="61616"/>
    <lineage>
        <taxon>Eukaryota</taxon>
        <taxon>Metazoa</taxon>
        <taxon>Chordata</taxon>
        <taxon>Craniata</taxon>
        <taxon>Vertebrata</taxon>
        <taxon>Euteleostomi</taxon>
        <taxon>Amphibia</taxon>
        <taxon>Batrachia</taxon>
        <taxon>Anura</taxon>
        <taxon>Pelobatoidea</taxon>
        <taxon>Pelobatidae</taxon>
        <taxon>Pelobates</taxon>
    </lineage>
</organism>
<dbReference type="SMART" id="SM00678">
    <property type="entry name" value="WWE"/>
    <property type="match status" value="1"/>
</dbReference>
<evidence type="ECO:0000259" key="7">
    <source>
        <dbReference type="PROSITE" id="PS51059"/>
    </source>
</evidence>
<evidence type="ECO:0000256" key="3">
    <source>
        <dbReference type="ARBA" id="ARBA00023242"/>
    </source>
</evidence>
<dbReference type="Gene3D" id="3.30.720.50">
    <property type="match status" value="1"/>
</dbReference>
<dbReference type="PROSITE" id="PS50918">
    <property type="entry name" value="WWE"/>
    <property type="match status" value="1"/>
</dbReference>
<dbReference type="EC" id="2.4.2.-" evidence="5"/>
<dbReference type="InterPro" id="IPR018123">
    <property type="entry name" value="WWE-dom_subgr"/>
</dbReference>
<dbReference type="SUPFAM" id="SSF117839">
    <property type="entry name" value="WWE domain"/>
    <property type="match status" value="1"/>
</dbReference>
<evidence type="ECO:0000259" key="6">
    <source>
        <dbReference type="PROSITE" id="PS50918"/>
    </source>
</evidence>
<dbReference type="InterPro" id="IPR004170">
    <property type="entry name" value="WWE_dom"/>
</dbReference>
<accession>A0AAD1RJ74</accession>
<dbReference type="EMBL" id="OW240914">
    <property type="protein sequence ID" value="CAH2272631.1"/>
    <property type="molecule type" value="Genomic_DNA"/>
</dbReference>
<sequence>MNICFNTMDVKSKGPFYRIRRLSTSLCPTMPFNTRVKYYYGNHCRWTEYSQEISKCIEECLTKGHKQVMCSSPVFRYLLDLQEFSDTNIDTGTKRTIRIRPVFRSPCMMSELWMMPSVCPVSSSCSLDHVGSCRNPRIWFVNDPFYEKVSLSFKDMEFVRVYNYFHKTMSESQYMILDICRIQNYFQMEKYARKKDYMSRILSETENNNLERYLFYSAHYALVENICRQNFDARVIGKHTPQYGEGCYFFKSARYAHNFIHASPCGHCFMFLAKVLVGCPTVGYPSLRRPPPLNPEDTASLLYDSCVSRLKDPNIFVLFDDDQFYPYFLIRYCKIRKANIWTETLYKPASS</sequence>
<dbReference type="Pfam" id="PF02825">
    <property type="entry name" value="WWE"/>
    <property type="match status" value="1"/>
</dbReference>
<dbReference type="PANTHER" id="PTHR45740:SF19">
    <property type="entry name" value="PROTEIN MONO-ADP-RIBOSYLTRANSFERASE TIPARP"/>
    <property type="match status" value="1"/>
</dbReference>
<dbReference type="InterPro" id="IPR051712">
    <property type="entry name" value="ARTD-AVP"/>
</dbReference>
<keyword evidence="5" id="KW-0520">NAD</keyword>
<dbReference type="PROSITE" id="PS51059">
    <property type="entry name" value="PARP_CATALYTIC"/>
    <property type="match status" value="1"/>
</dbReference>
<evidence type="ECO:0000313" key="8">
    <source>
        <dbReference type="EMBL" id="CAH2272631.1"/>
    </source>
</evidence>
<reference evidence="8" key="1">
    <citation type="submission" date="2022-03" db="EMBL/GenBank/DDBJ databases">
        <authorList>
            <person name="Alioto T."/>
            <person name="Alioto T."/>
            <person name="Gomez Garrido J."/>
        </authorList>
    </citation>
    <scope>NUCLEOTIDE SEQUENCE</scope>
</reference>
<dbReference type="GO" id="GO:0008270">
    <property type="term" value="F:zinc ion binding"/>
    <property type="evidence" value="ECO:0007669"/>
    <property type="project" value="InterPro"/>
</dbReference>
<feature type="domain" description="WWE" evidence="6">
    <location>
        <begin position="24"/>
        <end position="99"/>
    </location>
</feature>
<gene>
    <name evidence="8" type="ORF">PECUL_23A039555</name>
</gene>
<dbReference type="SUPFAM" id="SSF56399">
    <property type="entry name" value="ADP-ribosylation"/>
    <property type="match status" value="1"/>
</dbReference>
<dbReference type="GO" id="GO:1990404">
    <property type="term" value="F:NAD+-protein mono-ADP-ribosyltransferase activity"/>
    <property type="evidence" value="ECO:0007669"/>
    <property type="project" value="TreeGrafter"/>
</dbReference>
<protein>
    <recommendedName>
        <fullName evidence="5">Poly [ADP-ribose] polymerase</fullName>
        <shortName evidence="5">PARP</shortName>
        <ecNumber evidence="5">2.4.2.-</ecNumber>
    </recommendedName>
</protein>
<evidence type="ECO:0000256" key="1">
    <source>
        <dbReference type="ARBA" id="ARBA00004123"/>
    </source>
</evidence>
<dbReference type="Proteomes" id="UP001295444">
    <property type="component" value="Chromosome 03"/>
</dbReference>
<proteinExistence type="inferred from homology"/>
<dbReference type="GO" id="GO:0005634">
    <property type="term" value="C:nucleus"/>
    <property type="evidence" value="ECO:0007669"/>
    <property type="project" value="UniProtKB-SubCell"/>
</dbReference>
<evidence type="ECO:0000313" key="9">
    <source>
        <dbReference type="Proteomes" id="UP001295444"/>
    </source>
</evidence>
<feature type="domain" description="PARP catalytic" evidence="7">
    <location>
        <begin position="135"/>
        <end position="351"/>
    </location>
</feature>